<dbReference type="InterPro" id="IPR011990">
    <property type="entry name" value="TPR-like_helical_dom_sf"/>
</dbReference>
<evidence type="ECO:0000313" key="14">
    <source>
        <dbReference type="Proteomes" id="UP001255185"/>
    </source>
</evidence>
<keyword evidence="2" id="KW-1003">Cell membrane</keyword>
<keyword evidence="3" id="KW-0808">Transferase</keyword>
<dbReference type="Proteomes" id="UP001255185">
    <property type="component" value="Unassembled WGS sequence"/>
</dbReference>
<accession>A0ABU1TLG4</accession>
<dbReference type="RefSeq" id="WP_310024425.1">
    <property type="nucleotide sequence ID" value="NZ_JAVDVI010000002.1"/>
</dbReference>
<dbReference type="Gene3D" id="1.20.5.1930">
    <property type="match status" value="1"/>
</dbReference>
<dbReference type="InterPro" id="IPR050482">
    <property type="entry name" value="Sensor_HK_TwoCompSys"/>
</dbReference>
<keyword evidence="8 10" id="KW-0472">Membrane</keyword>
<evidence type="ECO:0000256" key="3">
    <source>
        <dbReference type="ARBA" id="ARBA00022679"/>
    </source>
</evidence>
<evidence type="ECO:0000256" key="2">
    <source>
        <dbReference type="ARBA" id="ARBA00022475"/>
    </source>
</evidence>
<reference evidence="13 14" key="1">
    <citation type="submission" date="2023-07" db="EMBL/GenBank/DDBJ databases">
        <title>Sorghum-associated microbial communities from plants grown in Nebraska, USA.</title>
        <authorList>
            <person name="Schachtman D."/>
        </authorList>
    </citation>
    <scope>NUCLEOTIDE SEQUENCE [LARGE SCALE GENOMIC DNA]</scope>
    <source>
        <strain evidence="13 14">3773</strain>
    </source>
</reference>
<organism evidence="13 14">
    <name type="scientific">Flavobacterium arsenatis</name>
    <dbReference type="NCBI Taxonomy" id="1484332"/>
    <lineage>
        <taxon>Bacteria</taxon>
        <taxon>Pseudomonadati</taxon>
        <taxon>Bacteroidota</taxon>
        <taxon>Flavobacteriia</taxon>
        <taxon>Flavobacteriales</taxon>
        <taxon>Flavobacteriaceae</taxon>
        <taxon>Flavobacterium</taxon>
    </lineage>
</organism>
<evidence type="ECO:0000256" key="1">
    <source>
        <dbReference type="ARBA" id="ARBA00004651"/>
    </source>
</evidence>
<feature type="transmembrane region" description="Helical" evidence="10">
    <location>
        <begin position="386"/>
        <end position="405"/>
    </location>
</feature>
<protein>
    <submittedName>
        <fullName evidence="13">Signal transduction histidine kinase</fullName>
    </submittedName>
</protein>
<evidence type="ECO:0000259" key="11">
    <source>
        <dbReference type="Pfam" id="PF02518"/>
    </source>
</evidence>
<dbReference type="Pfam" id="PF13181">
    <property type="entry name" value="TPR_8"/>
    <property type="match status" value="2"/>
</dbReference>
<dbReference type="PROSITE" id="PS50005">
    <property type="entry name" value="TPR"/>
    <property type="match status" value="1"/>
</dbReference>
<feature type="domain" description="Signal transduction histidine kinase subgroup 3 dimerisation and phosphoacceptor" evidence="12">
    <location>
        <begin position="435"/>
        <end position="497"/>
    </location>
</feature>
<dbReference type="CDD" id="cd16917">
    <property type="entry name" value="HATPase_UhpB-NarQ-NarX-like"/>
    <property type="match status" value="1"/>
</dbReference>
<keyword evidence="9" id="KW-0802">TPR repeat</keyword>
<gene>
    <name evidence="13" type="ORF">J2X31_000699</name>
</gene>
<dbReference type="InterPro" id="IPR011712">
    <property type="entry name" value="Sig_transdc_His_kin_sub3_dim/P"/>
</dbReference>
<feature type="domain" description="Histidine kinase/HSP90-like ATPase" evidence="11">
    <location>
        <begin position="540"/>
        <end position="591"/>
    </location>
</feature>
<comment type="caution">
    <text evidence="13">The sequence shown here is derived from an EMBL/GenBank/DDBJ whole genome shotgun (WGS) entry which is preliminary data.</text>
</comment>
<dbReference type="Pfam" id="PF07730">
    <property type="entry name" value="HisKA_3"/>
    <property type="match status" value="1"/>
</dbReference>
<dbReference type="GO" id="GO:0016301">
    <property type="term" value="F:kinase activity"/>
    <property type="evidence" value="ECO:0007669"/>
    <property type="project" value="UniProtKB-KW"/>
</dbReference>
<dbReference type="Gene3D" id="1.25.40.10">
    <property type="entry name" value="Tetratricopeptide repeat domain"/>
    <property type="match status" value="2"/>
</dbReference>
<proteinExistence type="predicted"/>
<evidence type="ECO:0000256" key="4">
    <source>
        <dbReference type="ARBA" id="ARBA00022692"/>
    </source>
</evidence>
<dbReference type="SUPFAM" id="SSF55874">
    <property type="entry name" value="ATPase domain of HSP90 chaperone/DNA topoisomerase II/histidine kinase"/>
    <property type="match status" value="1"/>
</dbReference>
<feature type="repeat" description="TPR" evidence="9">
    <location>
        <begin position="272"/>
        <end position="305"/>
    </location>
</feature>
<dbReference type="Pfam" id="PF02518">
    <property type="entry name" value="HATPase_c"/>
    <property type="match status" value="1"/>
</dbReference>
<keyword evidence="5 13" id="KW-0418">Kinase</keyword>
<dbReference type="InterPro" id="IPR003594">
    <property type="entry name" value="HATPase_dom"/>
</dbReference>
<comment type="subcellular location">
    <subcellularLocation>
        <location evidence="1">Cell membrane</location>
        <topology evidence="1">Multi-pass membrane protein</topology>
    </subcellularLocation>
</comment>
<evidence type="ECO:0000256" key="9">
    <source>
        <dbReference type="PROSITE-ProRule" id="PRU00339"/>
    </source>
</evidence>
<dbReference type="InterPro" id="IPR019734">
    <property type="entry name" value="TPR_rpt"/>
</dbReference>
<evidence type="ECO:0000256" key="7">
    <source>
        <dbReference type="ARBA" id="ARBA00023012"/>
    </source>
</evidence>
<evidence type="ECO:0000256" key="8">
    <source>
        <dbReference type="ARBA" id="ARBA00023136"/>
    </source>
</evidence>
<evidence type="ECO:0000256" key="5">
    <source>
        <dbReference type="ARBA" id="ARBA00022777"/>
    </source>
</evidence>
<keyword evidence="14" id="KW-1185">Reference proteome</keyword>
<evidence type="ECO:0000256" key="10">
    <source>
        <dbReference type="SAM" id="Phobius"/>
    </source>
</evidence>
<dbReference type="Gene3D" id="3.30.565.10">
    <property type="entry name" value="Histidine kinase-like ATPase, C-terminal domain"/>
    <property type="match status" value="1"/>
</dbReference>
<keyword evidence="4 10" id="KW-0812">Transmembrane</keyword>
<name>A0ABU1TLG4_9FLAO</name>
<evidence type="ECO:0000259" key="12">
    <source>
        <dbReference type="Pfam" id="PF07730"/>
    </source>
</evidence>
<keyword evidence="7" id="KW-0902">Two-component regulatory system</keyword>
<dbReference type="PANTHER" id="PTHR24421">
    <property type="entry name" value="NITRATE/NITRITE SENSOR PROTEIN NARX-RELATED"/>
    <property type="match status" value="1"/>
</dbReference>
<keyword evidence="6 10" id="KW-1133">Transmembrane helix</keyword>
<dbReference type="SMART" id="SM00028">
    <property type="entry name" value="TPR"/>
    <property type="match status" value="3"/>
</dbReference>
<evidence type="ECO:0000313" key="13">
    <source>
        <dbReference type="EMBL" id="MDR6966701.1"/>
    </source>
</evidence>
<sequence length="631" mass="71886">MKNSILLIVFFLSGIIFSNAQEKQRYKELSKETLSYSSQAKDCWQNSDESCIPFYKKMVASAKKNKECVPCAEIELVKGYYNEYEVDSAIHHIKNVLKDAKSQKEHIKWELEQDGYGMLSHSYYLKGDTQKAIKYLLESSKYADKLGNKEQAAIIKANLGNYYNNMQNYKEGIRFQKTAIKDLKALGISKNTAVFAGNIAGAYIDSNQPDSALVWGKRTIKMALEQKDANSLTAGYYLTGAAFEKTNIDSAFYYVNKSLPWAKSTNNLLSMATAHNILGNVYSQKSEYQEAKKNFMLSIDLYKKIGKPIGLYAPLKTLGLEANRFKDYEIASKYMSEYIEYQDSVVSEDNRKLVHELNTKYGAEKKQKLLAEQKLIIEKEQNQKRLILIVGIVSVLTVLSILVLYRKNQKIKQEKTIREKENEVLTAFINGEERERSRISQELHDGVASMIGVAKMNMETLPHLSEEKQKHQIQKVVQILENTHSDIRHIAHNLLPITLEKEGLVKATEQFANEINETGILKITITNQTDGTLNLSTQKQLMLFRMIQELVNNSIKHSQAQKATIVFRQNQHNLLIEISDDGIGFDGGVTRENQGLYSIHQRMSSILGRFSFEQGENNRGVRSILELNTSK</sequence>
<dbReference type="EMBL" id="JAVDVI010000002">
    <property type="protein sequence ID" value="MDR6966701.1"/>
    <property type="molecule type" value="Genomic_DNA"/>
</dbReference>
<dbReference type="InterPro" id="IPR036890">
    <property type="entry name" value="HATPase_C_sf"/>
</dbReference>
<evidence type="ECO:0000256" key="6">
    <source>
        <dbReference type="ARBA" id="ARBA00022989"/>
    </source>
</evidence>
<dbReference type="SUPFAM" id="SSF48452">
    <property type="entry name" value="TPR-like"/>
    <property type="match status" value="2"/>
</dbReference>
<dbReference type="PANTHER" id="PTHR24421:SF37">
    <property type="entry name" value="SENSOR HISTIDINE KINASE NARS"/>
    <property type="match status" value="1"/>
</dbReference>